<feature type="domain" description="DUF1722" evidence="1">
    <location>
        <begin position="187"/>
        <end position="297"/>
    </location>
</feature>
<sequence length="303" mass="34794">MNHPRPRLLVSRCLGFDHCRYDGGIRSSLVVEKLRPFCQVQTVCPEADSGLETPRPAADLYADNTNRARMVQSTTQRDLTELVESYCDSMSTDLDIDGAVLKAKSPSCGVDSARIFQPDGSWLPGKGILPRLLSRQWPWLPLADEKALEDHHSRHHFLSNLFVVARLRQLGPTPDPVALEEFHRCHKYWLMARSPHDLKQLGRLVATGDRDVFGTYRSQLRKVVAQPSHRGRIVNALQHMAGYFSPGSHQQEKWQQRVQEFLDGLVAEEELLQMLRHWQREQPREYISMQVLLWPYPSNLISK</sequence>
<reference evidence="2 3" key="1">
    <citation type="submission" date="2020-08" db="EMBL/GenBank/DDBJ databases">
        <title>Genomic Encyclopedia of Type Strains, Phase IV (KMG-IV): sequencing the most valuable type-strain genomes for metagenomic binning, comparative biology and taxonomic classification.</title>
        <authorList>
            <person name="Goeker M."/>
        </authorList>
    </citation>
    <scope>NUCLEOTIDE SEQUENCE [LARGE SCALE GENOMIC DNA]</scope>
    <source>
        <strain evidence="2 3">DSM 22071</strain>
    </source>
</reference>
<name>A0A7W7Y3U6_9BACT</name>
<comment type="caution">
    <text evidence="2">The sequence shown here is derived from an EMBL/GenBank/DDBJ whole genome shotgun (WGS) entry which is preliminary data.</text>
</comment>
<evidence type="ECO:0000313" key="2">
    <source>
        <dbReference type="EMBL" id="MBB5021591.1"/>
    </source>
</evidence>
<organism evidence="2 3">
    <name type="scientific">Desulfurispira natronophila</name>
    <dbReference type="NCBI Taxonomy" id="682562"/>
    <lineage>
        <taxon>Bacteria</taxon>
        <taxon>Pseudomonadati</taxon>
        <taxon>Chrysiogenota</taxon>
        <taxon>Chrysiogenia</taxon>
        <taxon>Chrysiogenales</taxon>
        <taxon>Chrysiogenaceae</taxon>
        <taxon>Desulfurispira</taxon>
    </lineage>
</organism>
<protein>
    <submittedName>
        <fullName evidence="2">Uncharacterized protein YbbK (DUF523 family)/uncharacterized protein YbgA (DUF1722 family)</fullName>
    </submittedName>
</protein>
<proteinExistence type="predicted"/>
<accession>A0A7W7Y3U6</accession>
<dbReference type="Pfam" id="PF04463">
    <property type="entry name" value="2-thiour_desulf"/>
    <property type="match status" value="1"/>
</dbReference>
<evidence type="ECO:0000259" key="1">
    <source>
        <dbReference type="Pfam" id="PF08349"/>
    </source>
</evidence>
<dbReference type="AlphaFoldDB" id="A0A7W7Y3U6"/>
<dbReference type="Proteomes" id="UP000528322">
    <property type="component" value="Unassembled WGS sequence"/>
</dbReference>
<dbReference type="EMBL" id="JACHID010000004">
    <property type="protein sequence ID" value="MBB5021591.1"/>
    <property type="molecule type" value="Genomic_DNA"/>
</dbReference>
<keyword evidence="3" id="KW-1185">Reference proteome</keyword>
<dbReference type="InterPro" id="IPR007553">
    <property type="entry name" value="2-thiour_desulf"/>
</dbReference>
<dbReference type="PANTHER" id="PTHR30087">
    <property type="entry name" value="INNER MEMBRANE PROTEIN"/>
    <property type="match status" value="1"/>
</dbReference>
<dbReference type="RefSeq" id="WP_183730544.1">
    <property type="nucleotide sequence ID" value="NZ_JACHID010000004.1"/>
</dbReference>
<dbReference type="PANTHER" id="PTHR30087:SF1">
    <property type="entry name" value="HYPOTHETICAL CYTOSOLIC PROTEIN"/>
    <property type="match status" value="1"/>
</dbReference>
<dbReference type="InterPro" id="IPR013560">
    <property type="entry name" value="DUF1722"/>
</dbReference>
<evidence type="ECO:0000313" key="3">
    <source>
        <dbReference type="Proteomes" id="UP000528322"/>
    </source>
</evidence>
<gene>
    <name evidence="2" type="ORF">HNR37_000903</name>
</gene>
<dbReference type="Pfam" id="PF08349">
    <property type="entry name" value="DUF1722"/>
    <property type="match status" value="1"/>
</dbReference>